<evidence type="ECO:0000313" key="1">
    <source>
        <dbReference type="EMBL" id="OGC59319.1"/>
    </source>
</evidence>
<dbReference type="Pfam" id="PF21344">
    <property type="entry name" value="Zn_ribbon_LysW"/>
    <property type="match status" value="1"/>
</dbReference>
<dbReference type="InterPro" id="IPR005906">
    <property type="entry name" value="LysW"/>
</dbReference>
<dbReference type="STRING" id="1802627.A3A70_02655"/>
<gene>
    <name evidence="1" type="ORF">A3A70_02655</name>
</gene>
<evidence type="ECO:0000313" key="2">
    <source>
        <dbReference type="Proteomes" id="UP000178964"/>
    </source>
</evidence>
<dbReference type="Gene3D" id="2.20.28.160">
    <property type="match status" value="2"/>
</dbReference>
<comment type="caution">
    <text evidence="1">The sequence shown here is derived from an EMBL/GenBank/DDBJ whole genome shotgun (WGS) entry which is preliminary data.</text>
</comment>
<dbReference type="Proteomes" id="UP000178964">
    <property type="component" value="Unassembled WGS sequence"/>
</dbReference>
<reference evidence="1 2" key="1">
    <citation type="journal article" date="2016" name="Nat. Commun.">
        <title>Thousands of microbial genomes shed light on interconnected biogeochemical processes in an aquifer system.</title>
        <authorList>
            <person name="Anantharaman K."/>
            <person name="Brown C.T."/>
            <person name="Hug L.A."/>
            <person name="Sharon I."/>
            <person name="Castelle C.J."/>
            <person name="Probst A.J."/>
            <person name="Thomas B.C."/>
            <person name="Singh A."/>
            <person name="Wilkins M.J."/>
            <person name="Karaoz U."/>
            <person name="Brodie E.L."/>
            <person name="Williams K.H."/>
            <person name="Hubbard S.S."/>
            <person name="Banfield J.F."/>
        </authorList>
    </citation>
    <scope>NUCLEOTIDE SEQUENCE [LARGE SCALE GENOMIC DNA]</scope>
</reference>
<protein>
    <submittedName>
        <fullName evidence="1">Uncharacterized protein</fullName>
    </submittedName>
</protein>
<name>A0A1F4VQA9_UNCKA</name>
<accession>A0A1F4VQA9</accession>
<sequence length="107" mass="11517">MQNSTCKCANCDNDLELDTTDAKMQMGAVCECGHCGAPLKVVSEDPLRVEVKGGLCPACSHEVSLKKSDGTSYPMELGYVILCDNCGAELEIVKTNPLMFELLQEGK</sequence>
<organism evidence="1 2">
    <name type="scientific">candidate division WWE3 bacterium RIFCSPLOWO2_01_FULL_42_11</name>
    <dbReference type="NCBI Taxonomy" id="1802627"/>
    <lineage>
        <taxon>Bacteria</taxon>
        <taxon>Katanobacteria</taxon>
    </lineage>
</organism>
<dbReference type="EMBL" id="MEVK01000018">
    <property type="protein sequence ID" value="OGC59319.1"/>
    <property type="molecule type" value="Genomic_DNA"/>
</dbReference>
<proteinExistence type="predicted"/>
<dbReference type="AlphaFoldDB" id="A0A1F4VQA9"/>